<accession>A0AAD7JTB2</accession>
<organism evidence="2 3">
    <name type="scientific">Mycena maculata</name>
    <dbReference type="NCBI Taxonomy" id="230809"/>
    <lineage>
        <taxon>Eukaryota</taxon>
        <taxon>Fungi</taxon>
        <taxon>Dikarya</taxon>
        <taxon>Basidiomycota</taxon>
        <taxon>Agaricomycotina</taxon>
        <taxon>Agaricomycetes</taxon>
        <taxon>Agaricomycetidae</taxon>
        <taxon>Agaricales</taxon>
        <taxon>Marasmiineae</taxon>
        <taxon>Mycenaceae</taxon>
        <taxon>Mycena</taxon>
    </lineage>
</organism>
<feature type="compositionally biased region" description="Basic and acidic residues" evidence="1">
    <location>
        <begin position="68"/>
        <end position="87"/>
    </location>
</feature>
<feature type="region of interest" description="Disordered" evidence="1">
    <location>
        <begin position="1"/>
        <end position="39"/>
    </location>
</feature>
<evidence type="ECO:0000256" key="1">
    <source>
        <dbReference type="SAM" id="MobiDB-lite"/>
    </source>
</evidence>
<evidence type="ECO:0000313" key="3">
    <source>
        <dbReference type="Proteomes" id="UP001215280"/>
    </source>
</evidence>
<reference evidence="2" key="1">
    <citation type="submission" date="2023-03" db="EMBL/GenBank/DDBJ databases">
        <title>Massive genome expansion in bonnet fungi (Mycena s.s.) driven by repeated elements and novel gene families across ecological guilds.</title>
        <authorList>
            <consortium name="Lawrence Berkeley National Laboratory"/>
            <person name="Harder C.B."/>
            <person name="Miyauchi S."/>
            <person name="Viragh M."/>
            <person name="Kuo A."/>
            <person name="Thoen E."/>
            <person name="Andreopoulos B."/>
            <person name="Lu D."/>
            <person name="Skrede I."/>
            <person name="Drula E."/>
            <person name="Henrissat B."/>
            <person name="Morin E."/>
            <person name="Kohler A."/>
            <person name="Barry K."/>
            <person name="LaButti K."/>
            <person name="Morin E."/>
            <person name="Salamov A."/>
            <person name="Lipzen A."/>
            <person name="Mereny Z."/>
            <person name="Hegedus B."/>
            <person name="Baldrian P."/>
            <person name="Stursova M."/>
            <person name="Weitz H."/>
            <person name="Taylor A."/>
            <person name="Grigoriev I.V."/>
            <person name="Nagy L.G."/>
            <person name="Martin F."/>
            <person name="Kauserud H."/>
        </authorList>
    </citation>
    <scope>NUCLEOTIDE SEQUENCE</scope>
    <source>
        <strain evidence="2">CBHHK188m</strain>
    </source>
</reference>
<dbReference type="Proteomes" id="UP001215280">
    <property type="component" value="Unassembled WGS sequence"/>
</dbReference>
<evidence type="ECO:0000313" key="2">
    <source>
        <dbReference type="EMBL" id="KAJ7771342.1"/>
    </source>
</evidence>
<comment type="caution">
    <text evidence="2">The sequence shown here is derived from an EMBL/GenBank/DDBJ whole genome shotgun (WGS) entry which is preliminary data.</text>
</comment>
<feature type="compositionally biased region" description="Polar residues" evidence="1">
    <location>
        <begin position="1"/>
        <end position="23"/>
    </location>
</feature>
<proteinExistence type="predicted"/>
<evidence type="ECO:0008006" key="4">
    <source>
        <dbReference type="Google" id="ProtNLM"/>
    </source>
</evidence>
<feature type="region of interest" description="Disordered" evidence="1">
    <location>
        <begin position="54"/>
        <end position="89"/>
    </location>
</feature>
<keyword evidence="3" id="KW-1185">Reference proteome</keyword>
<protein>
    <recommendedName>
        <fullName evidence="4">TPR-like protein</fullName>
    </recommendedName>
</protein>
<name>A0AAD7JTB2_9AGAR</name>
<sequence length="244" mass="27325">MKDGNSSNGDPPSQPACSPQMSGISRRFADSYSSGQQDFGATYGAAHLSSPAVSYANQHRRRGGPRGLEAELQRRQKAVDHTPEGHPNEAQNLQRLANSYMERYQRPGDPEDLETALQHDQQAVIFTSEGHLDTARPLQHDQKAVVLTPDGHPDKAERLWGLSYSCTAQYQRLGDLAHLEAALHYDQEILKVIPNGHYEKARDLRKLAIDYLDRYRKLGDLKDLEPKDLEGALQYNQEAVDLTP</sequence>
<dbReference type="AlphaFoldDB" id="A0AAD7JTB2"/>
<dbReference type="EMBL" id="JARJLG010000021">
    <property type="protein sequence ID" value="KAJ7771342.1"/>
    <property type="molecule type" value="Genomic_DNA"/>
</dbReference>
<gene>
    <name evidence="2" type="ORF">DFH07DRAFT_768314</name>
</gene>
<dbReference type="Gene3D" id="1.20.120.660">
    <property type="entry name" value="IL-4 antagonist (De novo design) like domain"/>
    <property type="match status" value="1"/>
</dbReference>